<organism evidence="8 9">
    <name type="scientific">Channa striata</name>
    <name type="common">Snakehead murrel</name>
    <name type="synonym">Ophicephalus striatus</name>
    <dbReference type="NCBI Taxonomy" id="64152"/>
    <lineage>
        <taxon>Eukaryota</taxon>
        <taxon>Metazoa</taxon>
        <taxon>Chordata</taxon>
        <taxon>Craniata</taxon>
        <taxon>Vertebrata</taxon>
        <taxon>Euteleostomi</taxon>
        <taxon>Actinopterygii</taxon>
        <taxon>Neopterygii</taxon>
        <taxon>Teleostei</taxon>
        <taxon>Neoteleostei</taxon>
        <taxon>Acanthomorphata</taxon>
        <taxon>Anabantaria</taxon>
        <taxon>Anabantiformes</taxon>
        <taxon>Channoidei</taxon>
        <taxon>Channidae</taxon>
        <taxon>Channa</taxon>
    </lineage>
</organism>
<evidence type="ECO:0000256" key="1">
    <source>
        <dbReference type="ARBA" id="ARBA00004123"/>
    </source>
</evidence>
<feature type="compositionally biased region" description="Pro residues" evidence="6">
    <location>
        <begin position="209"/>
        <end position="218"/>
    </location>
</feature>
<feature type="region of interest" description="Disordered" evidence="6">
    <location>
        <begin position="378"/>
        <end position="422"/>
    </location>
</feature>
<gene>
    <name evidence="8" type="ORF">Q5P01_006639</name>
</gene>
<evidence type="ECO:0000256" key="6">
    <source>
        <dbReference type="SAM" id="MobiDB-lite"/>
    </source>
</evidence>
<evidence type="ECO:0000256" key="3">
    <source>
        <dbReference type="ARBA" id="ARBA00022664"/>
    </source>
</evidence>
<accession>A0AA88NDG3</accession>
<comment type="caution">
    <text evidence="8">The sequence shown here is derived from an EMBL/GenBank/DDBJ whole genome shotgun (WGS) entry which is preliminary data.</text>
</comment>
<dbReference type="GO" id="GO:0003723">
    <property type="term" value="F:RNA binding"/>
    <property type="evidence" value="ECO:0007669"/>
    <property type="project" value="UniProtKB-UniRule"/>
</dbReference>
<dbReference type="PROSITE" id="PS50102">
    <property type="entry name" value="RRM"/>
    <property type="match status" value="1"/>
</dbReference>
<evidence type="ECO:0000259" key="7">
    <source>
        <dbReference type="PROSITE" id="PS50102"/>
    </source>
</evidence>
<evidence type="ECO:0000313" key="9">
    <source>
        <dbReference type="Proteomes" id="UP001187415"/>
    </source>
</evidence>
<dbReference type="AlphaFoldDB" id="A0AA88NDG3"/>
<dbReference type="InterPro" id="IPR035979">
    <property type="entry name" value="RBD_domain_sf"/>
</dbReference>
<feature type="domain" description="RRM" evidence="7">
    <location>
        <begin position="88"/>
        <end position="168"/>
    </location>
</feature>
<dbReference type="Pfam" id="PF25524">
    <property type="entry name" value="RSLD_CPSF6"/>
    <property type="match status" value="1"/>
</dbReference>
<evidence type="ECO:0000313" key="8">
    <source>
        <dbReference type="EMBL" id="KAK2853978.1"/>
    </source>
</evidence>
<comment type="subcellular location">
    <subcellularLocation>
        <location evidence="1">Nucleus</location>
    </subcellularLocation>
</comment>
<comment type="similarity">
    <text evidence="2">Belongs to the RRM CPSF6/7 family.</text>
</comment>
<dbReference type="GO" id="GO:0005634">
    <property type="term" value="C:nucleus"/>
    <property type="evidence" value="ECO:0007669"/>
    <property type="project" value="UniProtKB-SubCell"/>
</dbReference>
<dbReference type="InterPro" id="IPR034772">
    <property type="entry name" value="CPSF6/7"/>
</dbReference>
<dbReference type="InterPro" id="IPR057951">
    <property type="entry name" value="CPSF6/7_RSLD_N"/>
</dbReference>
<keyword evidence="9" id="KW-1185">Reference proteome</keyword>
<dbReference type="InterPro" id="IPR000504">
    <property type="entry name" value="RRM_dom"/>
</dbReference>
<name>A0AA88NDG3_CHASR</name>
<evidence type="ECO:0000256" key="4">
    <source>
        <dbReference type="ARBA" id="ARBA00023242"/>
    </source>
</evidence>
<keyword evidence="4" id="KW-0539">Nucleus</keyword>
<dbReference type="EMBL" id="JAUPFM010000004">
    <property type="protein sequence ID" value="KAK2853978.1"/>
    <property type="molecule type" value="Genomic_DNA"/>
</dbReference>
<feature type="compositionally biased region" description="Basic and acidic residues" evidence="6">
    <location>
        <begin position="385"/>
        <end position="405"/>
    </location>
</feature>
<reference evidence="8" key="1">
    <citation type="submission" date="2023-07" db="EMBL/GenBank/DDBJ databases">
        <title>Chromosome-level Genome Assembly of Striped Snakehead (Channa striata).</title>
        <authorList>
            <person name="Liu H."/>
        </authorList>
    </citation>
    <scope>NUCLEOTIDE SEQUENCE</scope>
    <source>
        <strain evidence="8">Gz</strain>
        <tissue evidence="8">Muscle</tissue>
    </source>
</reference>
<feature type="compositionally biased region" description="Basic and acidic residues" evidence="6">
    <location>
        <begin position="187"/>
        <end position="197"/>
    </location>
</feature>
<evidence type="ECO:0000256" key="5">
    <source>
        <dbReference type="PROSITE-ProRule" id="PRU00176"/>
    </source>
</evidence>
<keyword evidence="5" id="KW-0694">RNA-binding</keyword>
<feature type="region of interest" description="Disordered" evidence="6">
    <location>
        <begin position="1"/>
        <end position="20"/>
    </location>
</feature>
<dbReference type="Gene3D" id="3.30.70.330">
    <property type="match status" value="1"/>
</dbReference>
<dbReference type="GO" id="GO:0006397">
    <property type="term" value="P:mRNA processing"/>
    <property type="evidence" value="ECO:0007669"/>
    <property type="project" value="UniProtKB-KW"/>
</dbReference>
<keyword evidence="3" id="KW-0507">mRNA processing</keyword>
<dbReference type="Proteomes" id="UP001187415">
    <property type="component" value="Unassembled WGS sequence"/>
</dbReference>
<proteinExistence type="inferred from homology"/>
<feature type="region of interest" description="Disordered" evidence="6">
    <location>
        <begin position="186"/>
        <end position="218"/>
    </location>
</feature>
<sequence length="465" mass="51036">MAAARPAAGSSTSKKDRMNVYSDLNANDEDLDRIAEANELFDAVLTGSVDRDKKVTTNSLPSKAAPLKEGANSTAVKIEKGAHSLRRLSLYVGNFSWWTSDKDLITMAQTLGVKDITDIKFAENKVNGQSRGFAEVVVTSEESLKILLEKIPQCELNGERIDCRFATRQNLTVFEEIANKRIPLRVNSKDSSKDSNSSEKIPSLLSQEPSPPTIPPLFPTHPPLNRFHSLPTPFLAQPPPPFPHMPLNLPLPLPPPLFPPHPVHFPGQPSTSLHVNPAFITPGQDGHSSKTYSQQKHTPQSTAGDFEELMNRNRAVASSAITKAVSGATAGDLREAMETLLTAIAIIKQSRVYGDERCQALVTSLKDCLVSIQGNYGYRSSSSRSGDKDRDRDKGRDRERVERGTRSAPGNEKGTEITETDTADVSHLSVKRTEDRTFCICTKLYKTLGKTKVFTVESICCHTSL</sequence>
<protein>
    <recommendedName>
        <fullName evidence="7">RRM domain-containing protein</fullName>
    </recommendedName>
</protein>
<dbReference type="SMART" id="SM00360">
    <property type="entry name" value="RRM"/>
    <property type="match status" value="1"/>
</dbReference>
<dbReference type="PANTHER" id="PTHR23204">
    <property type="entry name" value="CLEAVAGE AND POLYADENYLATION SPECIFIC FACTOR"/>
    <property type="match status" value="1"/>
</dbReference>
<dbReference type="SUPFAM" id="SSF54928">
    <property type="entry name" value="RNA-binding domain, RBD"/>
    <property type="match status" value="1"/>
</dbReference>
<dbReference type="InterPro" id="IPR012677">
    <property type="entry name" value="Nucleotide-bd_a/b_plait_sf"/>
</dbReference>
<evidence type="ECO:0000256" key="2">
    <source>
        <dbReference type="ARBA" id="ARBA00006265"/>
    </source>
</evidence>